<sequence length="211" mass="23637">MLFTTLRWLGQTHLSYSLTVILTANRRLAAVPSCFTFDVNQINNNKENIDSRRMMTIESWNRIKIGTKIDFDIGTETGNKVKVAISVEIRLEVIIGVVNNSSVTLNSRYTGIIPIAAITRSEISRTHSENTSERRGGPRPSQIFTHKNDAISPGTIKADYPRRVSHNNTGDKHSRIRNTSCGREQMLGRDKPVFSLRVLSESLTFGCAFAL</sequence>
<dbReference type="AlphaFoldDB" id="A0A4C1WUK6"/>
<accession>A0A4C1WUK6</accession>
<feature type="region of interest" description="Disordered" evidence="1">
    <location>
        <begin position="124"/>
        <end position="177"/>
    </location>
</feature>
<dbReference type="Proteomes" id="UP000299102">
    <property type="component" value="Unassembled WGS sequence"/>
</dbReference>
<dbReference type="EMBL" id="BGZK01000663">
    <property type="protein sequence ID" value="GBP55216.1"/>
    <property type="molecule type" value="Genomic_DNA"/>
</dbReference>
<evidence type="ECO:0000313" key="3">
    <source>
        <dbReference type="Proteomes" id="UP000299102"/>
    </source>
</evidence>
<evidence type="ECO:0000256" key="1">
    <source>
        <dbReference type="SAM" id="MobiDB-lite"/>
    </source>
</evidence>
<comment type="caution">
    <text evidence="2">The sequence shown here is derived from an EMBL/GenBank/DDBJ whole genome shotgun (WGS) entry which is preliminary data.</text>
</comment>
<name>A0A4C1WUK6_EUMVA</name>
<reference evidence="2 3" key="1">
    <citation type="journal article" date="2019" name="Commun. Biol.">
        <title>The bagworm genome reveals a unique fibroin gene that provides high tensile strength.</title>
        <authorList>
            <person name="Kono N."/>
            <person name="Nakamura H."/>
            <person name="Ohtoshi R."/>
            <person name="Tomita M."/>
            <person name="Numata K."/>
            <person name="Arakawa K."/>
        </authorList>
    </citation>
    <scope>NUCLEOTIDE SEQUENCE [LARGE SCALE GENOMIC DNA]</scope>
</reference>
<evidence type="ECO:0000313" key="2">
    <source>
        <dbReference type="EMBL" id="GBP55216.1"/>
    </source>
</evidence>
<keyword evidence="3" id="KW-1185">Reference proteome</keyword>
<gene>
    <name evidence="2" type="ORF">EVAR_36799_1</name>
</gene>
<proteinExistence type="predicted"/>
<feature type="compositionally biased region" description="Basic and acidic residues" evidence="1">
    <location>
        <begin position="124"/>
        <end position="136"/>
    </location>
</feature>
<protein>
    <submittedName>
        <fullName evidence="2">Uncharacterized protein</fullName>
    </submittedName>
</protein>
<organism evidence="2 3">
    <name type="scientific">Eumeta variegata</name>
    <name type="common">Bagworm moth</name>
    <name type="synonym">Eumeta japonica</name>
    <dbReference type="NCBI Taxonomy" id="151549"/>
    <lineage>
        <taxon>Eukaryota</taxon>
        <taxon>Metazoa</taxon>
        <taxon>Ecdysozoa</taxon>
        <taxon>Arthropoda</taxon>
        <taxon>Hexapoda</taxon>
        <taxon>Insecta</taxon>
        <taxon>Pterygota</taxon>
        <taxon>Neoptera</taxon>
        <taxon>Endopterygota</taxon>
        <taxon>Lepidoptera</taxon>
        <taxon>Glossata</taxon>
        <taxon>Ditrysia</taxon>
        <taxon>Tineoidea</taxon>
        <taxon>Psychidae</taxon>
        <taxon>Oiketicinae</taxon>
        <taxon>Eumeta</taxon>
    </lineage>
</organism>